<keyword evidence="14" id="KW-1185">Reference proteome</keyword>
<evidence type="ECO:0000256" key="5">
    <source>
        <dbReference type="ARBA" id="ARBA00022701"/>
    </source>
</evidence>
<evidence type="ECO:0000256" key="2">
    <source>
        <dbReference type="ARBA" id="ARBA00010729"/>
    </source>
</evidence>
<evidence type="ECO:0000313" key="14">
    <source>
        <dbReference type="Proteomes" id="UP001497623"/>
    </source>
</evidence>
<keyword evidence="7" id="KW-0206">Cytoskeleton</keyword>
<evidence type="ECO:0000313" key="13">
    <source>
        <dbReference type="EMBL" id="CAL4123001.1"/>
    </source>
</evidence>
<keyword evidence="6" id="KW-0498">Mitosis</keyword>
<dbReference type="FunFam" id="1.20.5.1430:FF:000005">
    <property type="entry name" value="Eb1, isoform E"/>
    <property type="match status" value="1"/>
</dbReference>
<feature type="non-terminal residue" evidence="13">
    <location>
        <position position="1"/>
    </location>
</feature>
<comment type="caution">
    <text evidence="13">The sequence shown here is derived from an EMBL/GenBank/DDBJ whole genome shotgun (WGS) entry which is preliminary data.</text>
</comment>
<evidence type="ECO:0000259" key="12">
    <source>
        <dbReference type="PROSITE" id="PS51230"/>
    </source>
</evidence>
<dbReference type="Gene3D" id="1.20.5.1430">
    <property type="match status" value="1"/>
</dbReference>
<dbReference type="PROSITE" id="PS51230">
    <property type="entry name" value="EB1_C"/>
    <property type="match status" value="1"/>
</dbReference>
<evidence type="ECO:0000256" key="4">
    <source>
        <dbReference type="ARBA" id="ARBA00022618"/>
    </source>
</evidence>
<dbReference type="PROSITE" id="PS50021">
    <property type="entry name" value="CH"/>
    <property type="match status" value="1"/>
</dbReference>
<comment type="subcellular location">
    <subcellularLocation>
        <location evidence="1">Cytoplasm</location>
        <location evidence="1">Cytoskeleton</location>
    </subcellularLocation>
</comment>
<accession>A0AAV2RHC9</accession>
<dbReference type="SUPFAM" id="SSF140612">
    <property type="entry name" value="EB1 dimerisation domain-like"/>
    <property type="match status" value="1"/>
</dbReference>
<dbReference type="GO" id="GO:0051301">
    <property type="term" value="P:cell division"/>
    <property type="evidence" value="ECO:0007669"/>
    <property type="project" value="UniProtKB-KW"/>
</dbReference>
<evidence type="ECO:0000256" key="9">
    <source>
        <dbReference type="PROSITE-ProRule" id="PRU00576"/>
    </source>
</evidence>
<feature type="domain" description="EB1 C-terminal" evidence="12">
    <location>
        <begin position="179"/>
        <end position="248"/>
    </location>
</feature>
<reference evidence="13 14" key="1">
    <citation type="submission" date="2024-05" db="EMBL/GenBank/DDBJ databases">
        <authorList>
            <person name="Wallberg A."/>
        </authorList>
    </citation>
    <scope>NUCLEOTIDE SEQUENCE [LARGE SCALE GENOMIC DNA]</scope>
</reference>
<dbReference type="InterPro" id="IPR036133">
    <property type="entry name" value="EB1_C_sf"/>
</dbReference>
<dbReference type="Pfam" id="PF03271">
    <property type="entry name" value="EB1"/>
    <property type="match status" value="1"/>
</dbReference>
<proteinExistence type="inferred from homology"/>
<keyword evidence="4" id="KW-0132">Cell division</keyword>
<evidence type="ECO:0000256" key="1">
    <source>
        <dbReference type="ARBA" id="ARBA00004245"/>
    </source>
</evidence>
<dbReference type="PANTHER" id="PTHR10623">
    <property type="entry name" value="MICROTUBULE-ASSOCIATED PROTEIN RP/EB FAMILY MEMBER"/>
    <property type="match status" value="1"/>
</dbReference>
<dbReference type="SUPFAM" id="SSF47576">
    <property type="entry name" value="Calponin-homology domain, CH-domain"/>
    <property type="match status" value="1"/>
</dbReference>
<dbReference type="InterPro" id="IPR001715">
    <property type="entry name" value="CH_dom"/>
</dbReference>
<dbReference type="GO" id="GO:0008017">
    <property type="term" value="F:microtubule binding"/>
    <property type="evidence" value="ECO:0007669"/>
    <property type="project" value="InterPro"/>
</dbReference>
<gene>
    <name evidence="13" type="ORF">MNOR_LOCUS23698</name>
</gene>
<feature type="region of interest" description="Disordered" evidence="10">
    <location>
        <begin position="139"/>
        <end position="185"/>
    </location>
</feature>
<keyword evidence="3" id="KW-0963">Cytoplasm</keyword>
<evidence type="ECO:0000256" key="3">
    <source>
        <dbReference type="ARBA" id="ARBA00022490"/>
    </source>
</evidence>
<name>A0AAV2RHC9_MEGNR</name>
<protein>
    <recommendedName>
        <fullName evidence="15">Microtubule-associated protein RP/EB family member 1</fullName>
    </recommendedName>
</protein>
<feature type="compositionally biased region" description="Polar residues" evidence="10">
    <location>
        <begin position="172"/>
        <end position="185"/>
    </location>
</feature>
<dbReference type="GO" id="GO:0005874">
    <property type="term" value="C:microtubule"/>
    <property type="evidence" value="ECO:0007669"/>
    <property type="project" value="UniProtKB-KW"/>
</dbReference>
<dbReference type="InterPro" id="IPR027328">
    <property type="entry name" value="MAPRE"/>
</dbReference>
<keyword evidence="5 9" id="KW-0493">Microtubule</keyword>
<evidence type="ECO:0000256" key="10">
    <source>
        <dbReference type="SAM" id="MobiDB-lite"/>
    </source>
</evidence>
<dbReference type="Gene3D" id="1.10.418.10">
    <property type="entry name" value="Calponin-like domain"/>
    <property type="match status" value="1"/>
</dbReference>
<evidence type="ECO:0008006" key="15">
    <source>
        <dbReference type="Google" id="ProtNLM"/>
    </source>
</evidence>
<dbReference type="InterPro" id="IPR036872">
    <property type="entry name" value="CH_dom_sf"/>
</dbReference>
<dbReference type="FunFam" id="1.10.418.10:FF:000007">
    <property type="entry name" value="Microtubule-associated protein, RP/EB family, member 2"/>
    <property type="match status" value="1"/>
</dbReference>
<keyword evidence="8" id="KW-0131">Cell cycle</keyword>
<evidence type="ECO:0000256" key="7">
    <source>
        <dbReference type="ARBA" id="ARBA00023212"/>
    </source>
</evidence>
<dbReference type="Proteomes" id="UP001497623">
    <property type="component" value="Unassembled WGS sequence"/>
</dbReference>
<evidence type="ECO:0000256" key="8">
    <source>
        <dbReference type="ARBA" id="ARBA00023306"/>
    </source>
</evidence>
<dbReference type="InterPro" id="IPR004953">
    <property type="entry name" value="EB1_C"/>
</dbReference>
<dbReference type="EMBL" id="CAXKWB010021128">
    <property type="protein sequence ID" value="CAL4123001.1"/>
    <property type="molecule type" value="Genomic_DNA"/>
</dbReference>
<comment type="similarity">
    <text evidence="2">Belongs to the MAPRE family.</text>
</comment>
<feature type="domain" description="Calponin-homology (CH)" evidence="11">
    <location>
        <begin position="13"/>
        <end position="117"/>
    </location>
</feature>
<organism evidence="13 14">
    <name type="scientific">Meganyctiphanes norvegica</name>
    <name type="common">Northern krill</name>
    <name type="synonym">Thysanopoda norvegica</name>
    <dbReference type="NCBI Taxonomy" id="48144"/>
    <lineage>
        <taxon>Eukaryota</taxon>
        <taxon>Metazoa</taxon>
        <taxon>Ecdysozoa</taxon>
        <taxon>Arthropoda</taxon>
        <taxon>Crustacea</taxon>
        <taxon>Multicrustacea</taxon>
        <taxon>Malacostraca</taxon>
        <taxon>Eumalacostraca</taxon>
        <taxon>Eucarida</taxon>
        <taxon>Euphausiacea</taxon>
        <taxon>Euphausiidae</taxon>
        <taxon>Meganyctiphanes</taxon>
    </lineage>
</organism>
<feature type="non-terminal residue" evidence="13">
    <location>
        <position position="258"/>
    </location>
</feature>
<feature type="compositionally biased region" description="Low complexity" evidence="10">
    <location>
        <begin position="152"/>
        <end position="169"/>
    </location>
</feature>
<evidence type="ECO:0000259" key="11">
    <source>
        <dbReference type="PROSITE" id="PS50021"/>
    </source>
</evidence>
<sequence>AVNVFFTAVTADSLSRHEMLAWINESLESNFGKIEELCSGAAYCQFMDMLFPGHNCVQLKKVKFSSIHEHEFLNNFKILQLAFKKMEVDKFIAIDRLVKGKFQDNFEFVQWFKRFFDANYDGCEYDALAMRGGVPMGKGSSKLLDKKRPIGASRPAPSRPVASRPAARPIPNRTTTKPASNNNAEQIDELSIKLENMRATTEGVEKERDFYFSKLRDIEILCQDNQEEGPLVQAILDVLYATDDADGTPVVEENDSEY</sequence>
<dbReference type="Pfam" id="PF00307">
    <property type="entry name" value="CH"/>
    <property type="match status" value="1"/>
</dbReference>
<evidence type="ECO:0000256" key="6">
    <source>
        <dbReference type="ARBA" id="ARBA00022776"/>
    </source>
</evidence>
<dbReference type="AlphaFoldDB" id="A0AAV2RHC9"/>